<dbReference type="Gene3D" id="2.102.10.10">
    <property type="entry name" value="Rieske [2Fe-2S] iron-sulphur domain"/>
    <property type="match status" value="1"/>
</dbReference>
<name>A0A8E0WNJ9_9SPHN</name>
<evidence type="ECO:0000256" key="1">
    <source>
        <dbReference type="ARBA" id="ARBA00001962"/>
    </source>
</evidence>
<gene>
    <name evidence="3" type="ORF">AL00_21380</name>
</gene>
<dbReference type="SUPFAM" id="SSF50022">
    <property type="entry name" value="ISP domain"/>
    <property type="match status" value="1"/>
</dbReference>
<accession>A0A8E0WNJ9</accession>
<feature type="domain" description="Aromatic-ring-hydroxylating dioxygenase alpha subunit C-terminal" evidence="2">
    <location>
        <begin position="105"/>
        <end position="172"/>
    </location>
</feature>
<dbReference type="PANTHER" id="PTHR43756">
    <property type="entry name" value="CHOLINE MONOOXYGENASE, CHLOROPLASTIC"/>
    <property type="match status" value="1"/>
</dbReference>
<keyword evidence="3" id="KW-0223">Dioxygenase</keyword>
<evidence type="ECO:0000259" key="2">
    <source>
        <dbReference type="Pfam" id="PF00848"/>
    </source>
</evidence>
<dbReference type="PANTHER" id="PTHR43756:SF5">
    <property type="entry name" value="CHOLINE MONOOXYGENASE, CHLOROPLASTIC"/>
    <property type="match status" value="1"/>
</dbReference>
<sequence>MLKLHDFCNRAVLTERGRASRFSCNYHNWVYRNDGSLMGVPDEANFFDLDKKKCGLVPIATDVWEGWIFLNHQKQPEVSLQEFLGDFGTRFAGVSWENTDTSLYFEAHLDANWKVLADAFSETYHIPSIHPATIGKTFASAVNPHSRPLDARFWGPHRQFSTFGNPDYAPPEDAMVEKMAYANRDTGNVLGAAET</sequence>
<dbReference type="GO" id="GO:0051537">
    <property type="term" value="F:2 iron, 2 sulfur cluster binding"/>
    <property type="evidence" value="ECO:0007669"/>
    <property type="project" value="UniProtKB-KW"/>
</dbReference>
<dbReference type="SUPFAM" id="SSF55961">
    <property type="entry name" value="Bet v1-like"/>
    <property type="match status" value="1"/>
</dbReference>
<keyword evidence="3" id="KW-0560">Oxidoreductase</keyword>
<proteinExistence type="predicted"/>
<protein>
    <submittedName>
        <fullName evidence="3">Dioxygenase</fullName>
    </submittedName>
</protein>
<dbReference type="InterPro" id="IPR015879">
    <property type="entry name" value="Ring_hydroxy_dOase_asu_C_dom"/>
</dbReference>
<feature type="non-terminal residue" evidence="3">
    <location>
        <position position="195"/>
    </location>
</feature>
<dbReference type="InterPro" id="IPR036922">
    <property type="entry name" value="Rieske_2Fe-2S_sf"/>
</dbReference>
<dbReference type="InterPro" id="IPR001663">
    <property type="entry name" value="Rng_hydr_dOase-A"/>
</dbReference>
<evidence type="ECO:0000313" key="3">
    <source>
        <dbReference type="EMBL" id="KER34450.1"/>
    </source>
</evidence>
<reference evidence="3 4" key="1">
    <citation type="submission" date="2014-05" db="EMBL/GenBank/DDBJ databases">
        <title>Genome Announcement of Sphingobium lucknowense F2.</title>
        <authorList>
            <person name="Lal R."/>
            <person name="Negi V."/>
            <person name="Lata P."/>
            <person name="Sangwan N."/>
            <person name="Gupta S.K."/>
            <person name="Rao D.L.N."/>
            <person name="Das S."/>
        </authorList>
    </citation>
    <scope>NUCLEOTIDE SEQUENCE [LARGE SCALE GENOMIC DNA]</scope>
    <source>
        <strain evidence="3 4">F2</strain>
    </source>
</reference>
<dbReference type="AlphaFoldDB" id="A0A8E0WNJ9"/>
<dbReference type="EMBL" id="JANF02000097">
    <property type="protein sequence ID" value="KER34450.1"/>
    <property type="molecule type" value="Genomic_DNA"/>
</dbReference>
<organism evidence="3 4">
    <name type="scientific">Sphingobium indicum F2</name>
    <dbReference type="NCBI Taxonomy" id="1450518"/>
    <lineage>
        <taxon>Bacteria</taxon>
        <taxon>Pseudomonadati</taxon>
        <taxon>Pseudomonadota</taxon>
        <taxon>Alphaproteobacteria</taxon>
        <taxon>Sphingomonadales</taxon>
        <taxon>Sphingomonadaceae</taxon>
        <taxon>Sphingobium</taxon>
    </lineage>
</organism>
<dbReference type="Proteomes" id="UP000028135">
    <property type="component" value="Unassembled WGS sequence"/>
</dbReference>
<dbReference type="Pfam" id="PF00848">
    <property type="entry name" value="Ring_hydroxyl_A"/>
    <property type="match status" value="1"/>
</dbReference>
<dbReference type="Gene3D" id="3.90.380.10">
    <property type="entry name" value="Naphthalene 1,2-dioxygenase Alpha Subunit, Chain A, domain 1"/>
    <property type="match status" value="1"/>
</dbReference>
<dbReference type="GO" id="GO:0051213">
    <property type="term" value="F:dioxygenase activity"/>
    <property type="evidence" value="ECO:0007669"/>
    <property type="project" value="UniProtKB-KW"/>
</dbReference>
<dbReference type="GO" id="GO:0005506">
    <property type="term" value="F:iron ion binding"/>
    <property type="evidence" value="ECO:0007669"/>
    <property type="project" value="InterPro"/>
</dbReference>
<comment type="cofactor">
    <cofactor evidence="1">
        <name>Fe cation</name>
        <dbReference type="ChEBI" id="CHEBI:24875"/>
    </cofactor>
</comment>
<evidence type="ECO:0000313" key="4">
    <source>
        <dbReference type="Proteomes" id="UP000028135"/>
    </source>
</evidence>
<comment type="caution">
    <text evidence="3">The sequence shown here is derived from an EMBL/GenBank/DDBJ whole genome shotgun (WGS) entry which is preliminary data.</text>
</comment>